<dbReference type="PANTHER" id="PTHR42780:SF1">
    <property type="entry name" value="ISOLEUCINE--TRNA LIGASE, CYTOPLASMIC"/>
    <property type="match status" value="1"/>
</dbReference>
<protein>
    <submittedName>
        <fullName evidence="8">Isoleucyl-tRNA synthetase, nonfunctional</fullName>
    </submittedName>
</protein>
<dbReference type="EMBL" id="LCLF01000014">
    <property type="protein sequence ID" value="KKU12707.1"/>
    <property type="molecule type" value="Genomic_DNA"/>
</dbReference>
<evidence type="ECO:0000256" key="6">
    <source>
        <dbReference type="SAM" id="Coils"/>
    </source>
</evidence>
<dbReference type="InterPro" id="IPR013155">
    <property type="entry name" value="M/V/L/I-tRNA-synth_anticd-bd"/>
</dbReference>
<keyword evidence="4" id="KW-0648">Protein biosynthesis</keyword>
<comment type="caution">
    <text evidence="8">The sequence shown here is derived from an EMBL/GenBank/DDBJ whole genome shotgun (WGS) entry which is preliminary data.</text>
</comment>
<dbReference type="GO" id="GO:0006428">
    <property type="term" value="P:isoleucyl-tRNA aminoacylation"/>
    <property type="evidence" value="ECO:0007669"/>
    <property type="project" value="TreeGrafter"/>
</dbReference>
<gene>
    <name evidence="8" type="ORF">UX18_C0014G0025</name>
</gene>
<evidence type="ECO:0000256" key="3">
    <source>
        <dbReference type="ARBA" id="ARBA00022840"/>
    </source>
</evidence>
<accession>A0A837ILC0</accession>
<dbReference type="Pfam" id="PF19302">
    <property type="entry name" value="DUF5915"/>
    <property type="match status" value="1"/>
</dbReference>
<reference evidence="8 9" key="1">
    <citation type="journal article" date="2015" name="Nature">
        <title>rRNA introns, odd ribosomes, and small enigmatic genomes across a large radiation of phyla.</title>
        <authorList>
            <person name="Brown C.T."/>
            <person name="Hug L.A."/>
            <person name="Thomas B.C."/>
            <person name="Sharon I."/>
            <person name="Castelle C.J."/>
            <person name="Singh A."/>
            <person name="Wilkins M.J."/>
            <person name="Williams K.H."/>
            <person name="Banfield J.F."/>
        </authorList>
    </citation>
    <scope>NUCLEOTIDE SEQUENCE [LARGE SCALE GENOMIC DNA]</scope>
</reference>
<keyword evidence="2" id="KW-0547">Nucleotide-binding</keyword>
<dbReference type="PANTHER" id="PTHR42780">
    <property type="entry name" value="SOLEUCYL-TRNA SYNTHETASE"/>
    <property type="match status" value="1"/>
</dbReference>
<dbReference type="Pfam" id="PF08264">
    <property type="entry name" value="Anticodon_1"/>
    <property type="match status" value="1"/>
</dbReference>
<dbReference type="InterPro" id="IPR023586">
    <property type="entry name" value="Ile-tRNA-ligase_type2"/>
</dbReference>
<proteinExistence type="predicted"/>
<evidence type="ECO:0000259" key="7">
    <source>
        <dbReference type="Pfam" id="PF08264"/>
    </source>
</evidence>
<sequence>IKDASRRFFMILWNVLQFWKMYKVRSGKLEIGSEKLLINKWVLAKFSEVTNSVTKKLDAYDIVGAARELENFVVDDISHWYIRRIRGVMKENSKEAKETGTVLAYLLGEVSKLLAPFAPFTAEKIYQSVRSSASNKSVHLEDWPKQNAKSKNKNVKLLENMDETRNLVAAALEERHKQNLKIRQPLNSMRASDKFQWKNLGADYLALAKEEINVKNVVFSQNLADKLVEFDLTITPELREEGILRDLIREIQAARKEAGLTPKQKMPAKIEASPAEILDVLEKYSARIKKETNISDIQKLSGDRFRIYF</sequence>
<keyword evidence="6" id="KW-0175">Coiled coil</keyword>
<name>A0A837ILC0_9BACT</name>
<evidence type="ECO:0000256" key="1">
    <source>
        <dbReference type="ARBA" id="ARBA00022598"/>
    </source>
</evidence>
<dbReference type="Proteomes" id="UP000034909">
    <property type="component" value="Unassembled WGS sequence"/>
</dbReference>
<dbReference type="Gene3D" id="1.10.730.10">
    <property type="entry name" value="Isoleucyl-tRNA Synthetase, Domain 1"/>
    <property type="match status" value="1"/>
</dbReference>
<evidence type="ECO:0000256" key="4">
    <source>
        <dbReference type="ARBA" id="ARBA00022917"/>
    </source>
</evidence>
<evidence type="ECO:0000313" key="9">
    <source>
        <dbReference type="Proteomes" id="UP000034909"/>
    </source>
</evidence>
<feature type="non-terminal residue" evidence="8">
    <location>
        <position position="1"/>
    </location>
</feature>
<evidence type="ECO:0000313" key="8">
    <source>
        <dbReference type="EMBL" id="KKU12707.1"/>
    </source>
</evidence>
<feature type="domain" description="Methionyl/Valyl/Leucyl/Isoleucyl-tRNA synthetase anticodon-binding" evidence="7">
    <location>
        <begin position="39"/>
        <end position="187"/>
    </location>
</feature>
<keyword evidence="1" id="KW-0436">Ligase</keyword>
<dbReference type="SUPFAM" id="SSF47323">
    <property type="entry name" value="Anticodon-binding domain of a subclass of class I aminoacyl-tRNA synthetases"/>
    <property type="match status" value="2"/>
</dbReference>
<feature type="coiled-coil region" evidence="6">
    <location>
        <begin position="147"/>
        <end position="174"/>
    </location>
</feature>
<dbReference type="GO" id="GO:0005524">
    <property type="term" value="F:ATP binding"/>
    <property type="evidence" value="ECO:0007669"/>
    <property type="project" value="UniProtKB-KW"/>
</dbReference>
<keyword evidence="5 8" id="KW-0030">Aminoacyl-tRNA synthetase</keyword>
<evidence type="ECO:0000256" key="5">
    <source>
        <dbReference type="ARBA" id="ARBA00023146"/>
    </source>
</evidence>
<dbReference type="AlphaFoldDB" id="A0A837ILC0"/>
<dbReference type="GO" id="GO:0004822">
    <property type="term" value="F:isoleucine-tRNA ligase activity"/>
    <property type="evidence" value="ECO:0007669"/>
    <property type="project" value="InterPro"/>
</dbReference>
<keyword evidence="3" id="KW-0067">ATP-binding</keyword>
<evidence type="ECO:0000256" key="2">
    <source>
        <dbReference type="ARBA" id="ARBA00022741"/>
    </source>
</evidence>
<organism evidence="8 9">
    <name type="scientific">Candidatus Azambacteria bacterium GW2011_GWC2_45_7b</name>
    <dbReference type="NCBI Taxonomy" id="1618621"/>
    <lineage>
        <taxon>Bacteria</taxon>
        <taxon>Candidatus Azamiibacteriota</taxon>
    </lineage>
</organism>
<dbReference type="InterPro" id="IPR009080">
    <property type="entry name" value="tRNAsynth_Ia_anticodon-bd"/>
</dbReference>